<feature type="region of interest" description="Disordered" evidence="1">
    <location>
        <begin position="1"/>
        <end position="98"/>
    </location>
</feature>
<name>A0ABX3V9C8_9MYCO</name>
<dbReference type="Proteomes" id="UP000193811">
    <property type="component" value="Unassembled WGS sequence"/>
</dbReference>
<feature type="compositionally biased region" description="Polar residues" evidence="1">
    <location>
        <begin position="43"/>
        <end position="54"/>
    </location>
</feature>
<accession>A0ABX3V9C8</accession>
<dbReference type="RefSeq" id="WP_085140736.1">
    <property type="nucleotide sequence ID" value="NZ_LQOP01000014.1"/>
</dbReference>
<dbReference type="EMBL" id="LQOP01000014">
    <property type="protein sequence ID" value="ORV27541.1"/>
    <property type="molecule type" value="Genomic_DNA"/>
</dbReference>
<reference evidence="2 3" key="1">
    <citation type="submission" date="2016-01" db="EMBL/GenBank/DDBJ databases">
        <title>The new phylogeny of the genus Mycobacterium.</title>
        <authorList>
            <person name="Tarcisio F."/>
            <person name="Conor M."/>
            <person name="Antonella G."/>
            <person name="Elisabetta G."/>
            <person name="Giulia F.S."/>
            <person name="Sara T."/>
            <person name="Anna F."/>
            <person name="Clotilde B."/>
            <person name="Roberto B."/>
            <person name="Veronica D.S."/>
            <person name="Fabio R."/>
            <person name="Monica P."/>
            <person name="Olivier J."/>
            <person name="Enrico T."/>
            <person name="Nicola S."/>
        </authorList>
    </citation>
    <scope>NUCLEOTIDE SEQUENCE [LARGE SCALE GENOMIC DNA]</scope>
    <source>
        <strain evidence="2 3">CCUG 50187</strain>
    </source>
</reference>
<feature type="compositionally biased region" description="Basic and acidic residues" evidence="1">
    <location>
        <begin position="10"/>
        <end position="19"/>
    </location>
</feature>
<gene>
    <name evidence="2" type="ORF">AWB98_11690</name>
</gene>
<feature type="compositionally biased region" description="Basic and acidic residues" evidence="1">
    <location>
        <begin position="28"/>
        <end position="41"/>
    </location>
</feature>
<sequence length="98" mass="11006">MIRAPNLRQKAAERNDEAQAHTQATASQHRDTAISRTREANKAPSQDNTSSATAKSQDGGKKKGDKKKSDKKNKKNDKNKKKTKKKNKKSKQNHKKPK</sequence>
<comment type="caution">
    <text evidence="2">The sequence shown here is derived from an EMBL/GenBank/DDBJ whole genome shotgun (WGS) entry which is preliminary data.</text>
</comment>
<protein>
    <submittedName>
        <fullName evidence="2">Uncharacterized protein</fullName>
    </submittedName>
</protein>
<evidence type="ECO:0000313" key="2">
    <source>
        <dbReference type="EMBL" id="ORV27541.1"/>
    </source>
</evidence>
<organism evidence="2 3">
    <name type="scientific">Mycolicibacterium conceptionense</name>
    <dbReference type="NCBI Taxonomy" id="451644"/>
    <lineage>
        <taxon>Bacteria</taxon>
        <taxon>Bacillati</taxon>
        <taxon>Actinomycetota</taxon>
        <taxon>Actinomycetes</taxon>
        <taxon>Mycobacteriales</taxon>
        <taxon>Mycobacteriaceae</taxon>
        <taxon>Mycolicibacterium</taxon>
    </lineage>
</organism>
<evidence type="ECO:0000313" key="3">
    <source>
        <dbReference type="Proteomes" id="UP000193811"/>
    </source>
</evidence>
<keyword evidence="3" id="KW-1185">Reference proteome</keyword>
<dbReference type="GeneID" id="44300493"/>
<evidence type="ECO:0000256" key="1">
    <source>
        <dbReference type="SAM" id="MobiDB-lite"/>
    </source>
</evidence>
<proteinExistence type="predicted"/>
<feature type="compositionally biased region" description="Basic residues" evidence="1">
    <location>
        <begin position="63"/>
        <end position="98"/>
    </location>
</feature>